<accession>A0A401TUM0</accession>
<dbReference type="Proteomes" id="UP000287033">
    <property type="component" value="Unassembled WGS sequence"/>
</dbReference>
<protein>
    <submittedName>
        <fullName evidence="1">Uncharacterized protein</fullName>
    </submittedName>
</protein>
<dbReference type="AlphaFoldDB" id="A0A401TUM0"/>
<reference evidence="1 2" key="1">
    <citation type="journal article" date="2018" name="Nat. Ecol. Evol.">
        <title>Shark genomes provide insights into elasmobranch evolution and the origin of vertebrates.</title>
        <authorList>
            <person name="Hara Y"/>
            <person name="Yamaguchi K"/>
            <person name="Onimaru K"/>
            <person name="Kadota M"/>
            <person name="Koyanagi M"/>
            <person name="Keeley SD"/>
            <person name="Tatsumi K"/>
            <person name="Tanaka K"/>
            <person name="Motone F"/>
            <person name="Kageyama Y"/>
            <person name="Nozu R"/>
            <person name="Adachi N"/>
            <person name="Nishimura O"/>
            <person name="Nakagawa R"/>
            <person name="Tanegashima C"/>
            <person name="Kiyatake I"/>
            <person name="Matsumoto R"/>
            <person name="Murakumo K"/>
            <person name="Nishida K"/>
            <person name="Terakita A"/>
            <person name="Kuratani S"/>
            <person name="Sato K"/>
            <person name="Hyodo S Kuraku.S."/>
        </authorList>
    </citation>
    <scope>NUCLEOTIDE SEQUENCE [LARGE SCALE GENOMIC DNA]</scope>
</reference>
<dbReference type="EMBL" id="BEZZ01181642">
    <property type="protein sequence ID" value="GCC46355.1"/>
    <property type="molecule type" value="Genomic_DNA"/>
</dbReference>
<evidence type="ECO:0000313" key="1">
    <source>
        <dbReference type="EMBL" id="GCC46355.1"/>
    </source>
</evidence>
<gene>
    <name evidence="1" type="ORF">chiPu_0030387</name>
</gene>
<feature type="non-terminal residue" evidence="1">
    <location>
        <position position="242"/>
    </location>
</feature>
<comment type="caution">
    <text evidence="1">The sequence shown here is derived from an EMBL/GenBank/DDBJ whole genome shotgun (WGS) entry which is preliminary data.</text>
</comment>
<proteinExistence type="predicted"/>
<sequence>MIGSPFAFGRENGIQLRDGGRILCHKVRPRDVERIRLVHVLVEGDHTHLVLDLRQGEVRIPDRPRVDDAPGEGDGSVRRRQWCRRDVAPGKAGLVERRNEQVVRTRALAERDALALEVGERFDRGVRRHDDRLGVAVRRHRRHVRDLGRAGLCEDRRRVADETEIDAADIDRLEQRRPELKVDPLHLDAERLERVLDGVTLADGRKQAALLRADANLGRLVFGVGRRDRKCGQCQRGCKDGA</sequence>
<name>A0A401TUM0_CHIPU</name>
<evidence type="ECO:0000313" key="2">
    <source>
        <dbReference type="Proteomes" id="UP000287033"/>
    </source>
</evidence>
<organism evidence="1 2">
    <name type="scientific">Chiloscyllium punctatum</name>
    <name type="common">Brownbanded bambooshark</name>
    <name type="synonym">Hemiscyllium punctatum</name>
    <dbReference type="NCBI Taxonomy" id="137246"/>
    <lineage>
        <taxon>Eukaryota</taxon>
        <taxon>Metazoa</taxon>
        <taxon>Chordata</taxon>
        <taxon>Craniata</taxon>
        <taxon>Vertebrata</taxon>
        <taxon>Chondrichthyes</taxon>
        <taxon>Elasmobranchii</taxon>
        <taxon>Galeomorphii</taxon>
        <taxon>Galeoidea</taxon>
        <taxon>Orectolobiformes</taxon>
        <taxon>Hemiscylliidae</taxon>
        <taxon>Chiloscyllium</taxon>
    </lineage>
</organism>
<keyword evidence="2" id="KW-1185">Reference proteome</keyword>